<dbReference type="OrthoDB" id="205662at2759"/>
<evidence type="ECO:0000256" key="7">
    <source>
        <dbReference type="ARBA" id="ARBA00023306"/>
    </source>
</evidence>
<keyword evidence="13" id="KW-1185">Reference proteome</keyword>
<sequence length="1212" mass="132240">MNDEGSNVQEDFTKLSTEEKLKHKNWNARASAYDELVKVFSQGEPDDVEFKKFAGRVKDFVQDAHQAAQEKGVDAAWNFVDNVNPALAGKICPELVSGIVAKCILSNRAKTKEKAIEIVMLYFELEKHEATLEELIKGLTNKSPKIVSGCAGVIRNALRLPFRSAERNGTVRSGSRLPFRSAERNGTERCTVRSGARVFGSKYVSIKVVLKALPPLLSDRDKNVREEAKLLMTEIYRWIGELIKPHLAALNSVQLGELEVEFAKLKEKGEKAVPEKLVRSQVKAAQVADNADGQAGASGDAAPEEEAEEVKPEDLVDPVEVLKTLPENFSEQLQSKKWTDRKEALELLDTNSNHPKLMEGDYNETVSNLKKVIAKDSNVVVVALAGKCLTNLAKGVKQKFGPCASSAVPVIIEKFKEKKVNVVTVMREAIDACYLSLTLESITESVLEGLAHKTPSVKAETALFLTRCFCKCNPEDLPKKLLKVYVEALLKNIGDPDASVRDSSSEALGTALKVVGEKAMAPFIGTIDDDLKKAKITDYCKNAVITAPRRKAAPAAPAKTEAPPAKAADAKNVKKPVARPTAAKAPAKAAAEVKKPPSEPDDDDTPAITPETPSEQAPRRTVVKAGKAAPAAKGKAAVVEDSGPNIIVQPNAKKQRANDEKLLKTLKWSFQTPTKEFIQQLQDQMMGKDAPCFSSNLLAWFFSADFKNQIKAIQALQEDLNVKREPTIAVIDLILKWFSLRFFDSNPQVLAKGLEYLQLLFAKLSEDPVYQLTDGEVNCFVPYLLLKIGDPKDTVKVGIKNIVQQLCSLTAPTKIYAFLADGMKSKNAKQRSECIDLATWVMETYGMEACVPSPEVAIKLVSQQIGDRDANVRNAALNYLLFAFGLIGDKVLTFTKALDEKDRSMLMERLKRAPKKAAPEVVPQPKPHATVRPNPKASIAARPAQQEDAPQAVDIPDSASDSGASTTSKGSKGTAEATVAPRAIKGEQQQQTISRPATVTIRRTAPTLIPISEADLNAALGEVPIPKRSQSMAAASSSGMTLVFAGLLSNSPGATLQALKKIDDLVSKSVVDPTVSRNLSELYRHLSEVLRKLYTSSMPNYATNFQHIAACYGHVLHILRVLFENPRHADQTNALILSDLIHNLISTILDRRMEAMNGGADIVQTANVITLRIVDNANRTQIVCASVCLLRQLLGSGQMTDKFLDLVIKVRP</sequence>
<dbReference type="SMART" id="SM01349">
    <property type="entry name" value="TOG"/>
    <property type="match status" value="3"/>
</dbReference>
<dbReference type="Gene3D" id="1.25.10.10">
    <property type="entry name" value="Leucine-rich Repeat Variant"/>
    <property type="match status" value="3"/>
</dbReference>
<keyword evidence="4" id="KW-0677">Repeat</keyword>
<keyword evidence="2" id="KW-0963">Cytoplasm</keyword>
<feature type="compositionally biased region" description="Low complexity" evidence="10">
    <location>
        <begin position="553"/>
        <end position="567"/>
    </location>
</feature>
<dbReference type="GO" id="GO:0051301">
    <property type="term" value="P:cell division"/>
    <property type="evidence" value="ECO:0007669"/>
    <property type="project" value="UniProtKB-KW"/>
</dbReference>
<feature type="compositionally biased region" description="Low complexity" evidence="10">
    <location>
        <begin position="288"/>
        <end position="301"/>
    </location>
</feature>
<comment type="caution">
    <text evidence="12">The sequence shown here is derived from an EMBL/GenBank/DDBJ whole genome shotgun (WGS) entry which is preliminary data.</text>
</comment>
<evidence type="ECO:0000259" key="11">
    <source>
        <dbReference type="SMART" id="SM01349"/>
    </source>
</evidence>
<dbReference type="InterPro" id="IPR016024">
    <property type="entry name" value="ARM-type_fold"/>
</dbReference>
<dbReference type="GO" id="GO:0051010">
    <property type="term" value="F:microtubule plus-end binding"/>
    <property type="evidence" value="ECO:0007669"/>
    <property type="project" value="InterPro"/>
</dbReference>
<reference evidence="13" key="1">
    <citation type="submission" date="2017-01" db="EMBL/GenBank/DDBJ databases">
        <title>Comparative genomics of anhydrobiosis in the tardigrade Hypsibius dujardini.</title>
        <authorList>
            <person name="Yoshida Y."/>
            <person name="Koutsovoulos G."/>
            <person name="Laetsch D."/>
            <person name="Stevens L."/>
            <person name="Kumar S."/>
            <person name="Horikawa D."/>
            <person name="Ishino K."/>
            <person name="Komine S."/>
            <person name="Tomita M."/>
            <person name="Blaxter M."/>
            <person name="Arakawa K."/>
        </authorList>
    </citation>
    <scope>NUCLEOTIDE SEQUENCE [LARGE SCALE GENOMIC DNA]</scope>
    <source>
        <strain evidence="13">Z151</strain>
    </source>
</reference>
<protein>
    <submittedName>
        <fullName evidence="12">Cytoskeleton-associated protein 5</fullName>
    </submittedName>
</protein>
<feature type="region of interest" description="Disordered" evidence="10">
    <location>
        <begin position="912"/>
        <end position="997"/>
    </location>
</feature>
<feature type="domain" description="TOG" evidence="11">
    <location>
        <begin position="676"/>
        <end position="919"/>
    </location>
</feature>
<evidence type="ECO:0000256" key="3">
    <source>
        <dbReference type="ARBA" id="ARBA00022618"/>
    </source>
</evidence>
<evidence type="ECO:0000256" key="2">
    <source>
        <dbReference type="ARBA" id="ARBA00022490"/>
    </source>
</evidence>
<dbReference type="GO" id="GO:0005813">
    <property type="term" value="C:centrosome"/>
    <property type="evidence" value="ECO:0007669"/>
    <property type="project" value="UniProtKB-SubCell"/>
</dbReference>
<evidence type="ECO:0000256" key="9">
    <source>
        <dbReference type="PROSITE-ProRule" id="PRU00103"/>
    </source>
</evidence>
<dbReference type="PROSITE" id="PS50077">
    <property type="entry name" value="HEAT_REPEAT"/>
    <property type="match status" value="1"/>
</dbReference>
<evidence type="ECO:0000256" key="5">
    <source>
        <dbReference type="ARBA" id="ARBA00022776"/>
    </source>
</evidence>
<dbReference type="InterPro" id="IPR048491">
    <property type="entry name" value="XMAP215_CLASP_TOG"/>
</dbReference>
<feature type="compositionally biased region" description="Low complexity" evidence="10">
    <location>
        <begin position="578"/>
        <end position="590"/>
    </location>
</feature>
<dbReference type="InterPro" id="IPR021133">
    <property type="entry name" value="HEAT_type_2"/>
</dbReference>
<dbReference type="GO" id="GO:0051231">
    <property type="term" value="P:spindle elongation"/>
    <property type="evidence" value="ECO:0007669"/>
    <property type="project" value="UniProtKB-ARBA"/>
</dbReference>
<keyword evidence="5" id="KW-0498">Mitosis</keyword>
<dbReference type="FunFam" id="1.25.10.10:FF:000019">
    <property type="entry name" value="Cytoskeleton-associated protein 5"/>
    <property type="match status" value="1"/>
</dbReference>
<keyword evidence="6" id="KW-0206">Cytoskeleton</keyword>
<feature type="domain" description="TOG" evidence="11">
    <location>
        <begin position="314"/>
        <end position="549"/>
    </location>
</feature>
<dbReference type="FunFam" id="1.25.10.10:FF:000050">
    <property type="entry name" value="Cytoskeleton-associated protein 5 isoform X1"/>
    <property type="match status" value="1"/>
</dbReference>
<feature type="compositionally biased region" description="Polar residues" evidence="10">
    <location>
        <begin position="987"/>
        <end position="997"/>
    </location>
</feature>
<evidence type="ECO:0000313" key="12">
    <source>
        <dbReference type="EMBL" id="OQV21274.1"/>
    </source>
</evidence>
<evidence type="ECO:0000256" key="8">
    <source>
        <dbReference type="ARBA" id="ARBA00025722"/>
    </source>
</evidence>
<evidence type="ECO:0000256" key="4">
    <source>
        <dbReference type="ARBA" id="ARBA00022737"/>
    </source>
</evidence>
<feature type="repeat" description="HEAT" evidence="9">
    <location>
        <begin position="485"/>
        <end position="523"/>
    </location>
</feature>
<accession>A0A1W0X1D5</accession>
<keyword evidence="3" id="KW-0132">Cell division</keyword>
<dbReference type="GO" id="GO:0046785">
    <property type="term" value="P:microtubule polymerization"/>
    <property type="evidence" value="ECO:0007669"/>
    <property type="project" value="InterPro"/>
</dbReference>
<dbReference type="EMBL" id="MTYJ01000024">
    <property type="protein sequence ID" value="OQV21274.1"/>
    <property type="molecule type" value="Genomic_DNA"/>
</dbReference>
<dbReference type="Pfam" id="PF21041">
    <property type="entry name" value="XMAP215_CLASP_TOG"/>
    <property type="match status" value="4"/>
</dbReference>
<dbReference type="GO" id="GO:0005874">
    <property type="term" value="C:microtubule"/>
    <property type="evidence" value="ECO:0007669"/>
    <property type="project" value="UniProtKB-ARBA"/>
</dbReference>
<feature type="region of interest" description="Disordered" evidence="10">
    <location>
        <begin position="550"/>
        <end position="621"/>
    </location>
</feature>
<comment type="similarity">
    <text evidence="8">Belongs to the TOG/XMAP215 family.</text>
</comment>
<feature type="domain" description="TOG" evidence="11">
    <location>
        <begin position="3"/>
        <end position="271"/>
    </location>
</feature>
<evidence type="ECO:0000256" key="10">
    <source>
        <dbReference type="SAM" id="MobiDB-lite"/>
    </source>
</evidence>
<proteinExistence type="inferred from homology"/>
<evidence type="ECO:0000256" key="6">
    <source>
        <dbReference type="ARBA" id="ARBA00023212"/>
    </source>
</evidence>
<dbReference type="Proteomes" id="UP000192578">
    <property type="component" value="Unassembled WGS sequence"/>
</dbReference>
<gene>
    <name evidence="12" type="ORF">BV898_04760</name>
</gene>
<name>A0A1W0X1D5_HYPEX</name>
<evidence type="ECO:0000256" key="1">
    <source>
        <dbReference type="ARBA" id="ARBA00004300"/>
    </source>
</evidence>
<feature type="region of interest" description="Disordered" evidence="10">
    <location>
        <begin position="284"/>
        <end position="313"/>
    </location>
</feature>
<dbReference type="GO" id="GO:0030951">
    <property type="term" value="P:establishment or maintenance of microtubule cytoskeleton polarity"/>
    <property type="evidence" value="ECO:0007669"/>
    <property type="project" value="InterPro"/>
</dbReference>
<dbReference type="InterPro" id="IPR034085">
    <property type="entry name" value="TOG"/>
</dbReference>
<dbReference type="InterPro" id="IPR045110">
    <property type="entry name" value="XMAP215"/>
</dbReference>
<dbReference type="PANTHER" id="PTHR12609">
    <property type="entry name" value="MICROTUBULE ASSOCIATED PROTEIN XMAP215"/>
    <property type="match status" value="1"/>
</dbReference>
<keyword evidence="7" id="KW-0131">Cell cycle</keyword>
<evidence type="ECO:0000313" key="13">
    <source>
        <dbReference type="Proteomes" id="UP000192578"/>
    </source>
</evidence>
<organism evidence="12 13">
    <name type="scientific">Hypsibius exemplaris</name>
    <name type="common">Freshwater tardigrade</name>
    <dbReference type="NCBI Taxonomy" id="2072580"/>
    <lineage>
        <taxon>Eukaryota</taxon>
        <taxon>Metazoa</taxon>
        <taxon>Ecdysozoa</taxon>
        <taxon>Tardigrada</taxon>
        <taxon>Eutardigrada</taxon>
        <taxon>Parachela</taxon>
        <taxon>Hypsibioidea</taxon>
        <taxon>Hypsibiidae</taxon>
        <taxon>Hypsibius</taxon>
    </lineage>
</organism>
<dbReference type="SUPFAM" id="SSF48371">
    <property type="entry name" value="ARM repeat"/>
    <property type="match status" value="1"/>
</dbReference>
<feature type="compositionally biased region" description="Low complexity" evidence="10">
    <location>
        <begin position="957"/>
        <end position="975"/>
    </location>
</feature>
<dbReference type="InterPro" id="IPR011989">
    <property type="entry name" value="ARM-like"/>
</dbReference>
<dbReference type="AlphaFoldDB" id="A0A1W0X1D5"/>
<dbReference type="GO" id="GO:0061863">
    <property type="term" value="F:microtubule plus end polymerase"/>
    <property type="evidence" value="ECO:0007669"/>
    <property type="project" value="InterPro"/>
</dbReference>
<comment type="subcellular location">
    <subcellularLocation>
        <location evidence="1">Cytoplasm</location>
        <location evidence="1">Cytoskeleton</location>
        <location evidence="1">Microtubule organizing center</location>
        <location evidence="1">Centrosome</location>
    </subcellularLocation>
</comment>